<evidence type="ECO:0008006" key="3">
    <source>
        <dbReference type="Google" id="ProtNLM"/>
    </source>
</evidence>
<dbReference type="AlphaFoldDB" id="A0A1Q5P867"/>
<organism evidence="1 2">
    <name type="scientific">Domibacillus mangrovi</name>
    <dbReference type="NCBI Taxonomy" id="1714354"/>
    <lineage>
        <taxon>Bacteria</taxon>
        <taxon>Bacillati</taxon>
        <taxon>Bacillota</taxon>
        <taxon>Bacilli</taxon>
        <taxon>Bacillales</taxon>
        <taxon>Bacillaceae</taxon>
        <taxon>Domibacillus</taxon>
    </lineage>
</organism>
<comment type="caution">
    <text evidence="1">The sequence shown here is derived from an EMBL/GenBank/DDBJ whole genome shotgun (WGS) entry which is preliminary data.</text>
</comment>
<evidence type="ECO:0000313" key="2">
    <source>
        <dbReference type="Proteomes" id="UP000186524"/>
    </source>
</evidence>
<dbReference type="Gene3D" id="3.30.1490.480">
    <property type="entry name" value="Endolytic murein transglycosylase"/>
    <property type="match status" value="1"/>
</dbReference>
<reference evidence="1 2" key="1">
    <citation type="submission" date="2016-12" db="EMBL/GenBank/DDBJ databases">
        <title>Domibacillus sp. SAOS 44 whole genome sequencing.</title>
        <authorList>
            <person name="Verma A."/>
            <person name="Krishnamurthi S."/>
        </authorList>
    </citation>
    <scope>NUCLEOTIDE SEQUENCE [LARGE SCALE GENOMIC DNA]</scope>
    <source>
        <strain evidence="1 2">SAOS 44</strain>
    </source>
</reference>
<sequence>MSSDDIIDALKKAGVIDDKGSFNTYLKENEYSSKLQIGTFTFSADMPNEEIASMLIK</sequence>
<protein>
    <recommendedName>
        <fullName evidence="3">Endolytic transglycosylase MltG</fullName>
    </recommendedName>
</protein>
<dbReference type="STRING" id="1714354.BLL40_01450"/>
<evidence type="ECO:0000313" key="1">
    <source>
        <dbReference type="EMBL" id="OKL38378.1"/>
    </source>
</evidence>
<dbReference type="EMBL" id="MRWQ01000001">
    <property type="protein sequence ID" value="OKL38378.1"/>
    <property type="molecule type" value="Genomic_DNA"/>
</dbReference>
<keyword evidence="2" id="KW-1185">Reference proteome</keyword>
<name>A0A1Q5P867_9BACI</name>
<accession>A0A1Q5P867</accession>
<proteinExistence type="predicted"/>
<gene>
    <name evidence="1" type="ORF">BLL40_01450</name>
</gene>
<dbReference type="Proteomes" id="UP000186524">
    <property type="component" value="Unassembled WGS sequence"/>
</dbReference>